<name>A0A9N9FQ69_9GLOM</name>
<accession>A0A9N9FQ69</accession>
<feature type="region of interest" description="Disordered" evidence="1">
    <location>
        <begin position="1"/>
        <end position="31"/>
    </location>
</feature>
<sequence length="105" mass="9536">MVNGLPLGELLNDLTGSNDGSGNDGSGTILGGVPIVGPLLESVVGDGNGATGGAKPLTDAANGATGGAKPVTDAANGATGGAKPVTDAVNGATGGAAKPVTGATK</sequence>
<comment type="caution">
    <text evidence="2">The sequence shown here is derived from an EMBL/GenBank/DDBJ whole genome shotgun (WGS) entry which is preliminary data.</text>
</comment>
<dbReference type="Proteomes" id="UP000789831">
    <property type="component" value="Unassembled WGS sequence"/>
</dbReference>
<feature type="region of interest" description="Disordered" evidence="1">
    <location>
        <begin position="45"/>
        <end position="105"/>
    </location>
</feature>
<proteinExistence type="predicted"/>
<evidence type="ECO:0000313" key="2">
    <source>
        <dbReference type="EMBL" id="CAG8549842.1"/>
    </source>
</evidence>
<evidence type="ECO:0000313" key="3">
    <source>
        <dbReference type="Proteomes" id="UP000789831"/>
    </source>
</evidence>
<evidence type="ECO:0000256" key="1">
    <source>
        <dbReference type="SAM" id="MobiDB-lite"/>
    </source>
</evidence>
<reference evidence="2" key="1">
    <citation type="submission" date="2021-06" db="EMBL/GenBank/DDBJ databases">
        <authorList>
            <person name="Kallberg Y."/>
            <person name="Tangrot J."/>
            <person name="Rosling A."/>
        </authorList>
    </citation>
    <scope>NUCLEOTIDE SEQUENCE</scope>
    <source>
        <strain evidence="2">MT106</strain>
    </source>
</reference>
<dbReference type="AlphaFoldDB" id="A0A9N9FQ69"/>
<dbReference type="EMBL" id="CAJVPL010001057">
    <property type="protein sequence ID" value="CAG8549842.1"/>
    <property type="molecule type" value="Genomic_DNA"/>
</dbReference>
<gene>
    <name evidence="2" type="ORF">AGERDE_LOCUS6609</name>
</gene>
<protein>
    <submittedName>
        <fullName evidence="2">5674_t:CDS:1</fullName>
    </submittedName>
</protein>
<keyword evidence="3" id="KW-1185">Reference proteome</keyword>
<organism evidence="2 3">
    <name type="scientific">Ambispora gerdemannii</name>
    <dbReference type="NCBI Taxonomy" id="144530"/>
    <lineage>
        <taxon>Eukaryota</taxon>
        <taxon>Fungi</taxon>
        <taxon>Fungi incertae sedis</taxon>
        <taxon>Mucoromycota</taxon>
        <taxon>Glomeromycotina</taxon>
        <taxon>Glomeromycetes</taxon>
        <taxon>Archaeosporales</taxon>
        <taxon>Ambisporaceae</taxon>
        <taxon>Ambispora</taxon>
    </lineage>
</organism>